<dbReference type="NCBIfam" id="TIGR04098">
    <property type="entry name" value="LnmK_bifunc"/>
    <property type="match status" value="1"/>
</dbReference>
<evidence type="ECO:0000313" key="10">
    <source>
        <dbReference type="EMBL" id="MBP2180423.1"/>
    </source>
</evidence>
<dbReference type="Gene3D" id="3.40.50.720">
    <property type="entry name" value="NAD(P)-binding Rossmann-like Domain"/>
    <property type="match status" value="1"/>
</dbReference>
<evidence type="ECO:0000256" key="4">
    <source>
        <dbReference type="ARBA" id="ARBA00022490"/>
    </source>
</evidence>
<comment type="pathway">
    <text evidence="2">Antibiotic biosynthesis.</text>
</comment>
<sequence length="1932" mass="204990">MELRRVRVGLPQLSVGGLSENWLFKEFGDLHWQLLQDRFGRPVTELRDAAGQRLLPAFVRIRLTAEPSLRAFAEGDECRFTGELGQVDEHSFAADLAFDGPDGRVTARLLTVFVRRGEGNLLSPGVPEPPAESTPPTAEHLEFQREFLAARGADRTGKALFTSDYRLNPYHDLNGAGLLYFASYPHLSDHGEREYLRHSGRGGDWAVDAATVSRDVLYLGNCGPDDEVRISQDACEFSEGDSGLVHLAATLTRASDGGPLARITTTKLITASAPVPVRQQENLGSSAELAARLQPLLAAALDLEPGEFTPDTDLRRHGLDSFALTTFAAAATEALGAEVDPSRLFQAFSVADIAAVLTGETGETRKTRAPVQAEPVSDDAIAVIGMAGRFPGADSVDELWQVLDQGRETIGEVPADRWDWRALRAEHPGLGDKIPARGGFLRDIRRFDHAFFHISPREAELMDPQQRLFLEVAWAAFEEAGYDVTGLDGSRIGVFAGACHQDYAALLREHLREAEPHQTVATSFSIIPNRVSYAFGFGGKSVAVDTLCSSSLVALEQAVRALRAGECTQALVGGVNVICDPVQHVAYARAGVLSQDGRVRTFDADANGYVRGEGVCALVLKPLTQARADGDHVHGVLRGVAVNHGGTAQSLTAPNADAQAELVVRAHTEAGAGAVGFLEAHGTGTVLGDPIEVGGLTAAFERLASSGEITLGSVKTNIGHLESAAGLAGVIKVLLAMRHRVLPGTVNFQQLNGRIKLDGTPFRVRSGRSDWTGPLRAGVSSFGMGGTNAHVVLEADTAPEPATTAAEGTHLVPLSARTPEALTDLAANLLDFLGGEPPALPDLAYTAQVGRAAMAERVIFAVASLAELRTALECFLAGQRPVDLPEPAPRWLSGEEVDWAAAYAGGPRPRRVSLPTYPFRRDQHWIVPEPPKSAGTRLVKEWVEAPAEPASRPDGVVLVLAGQYTPALVAALGPGFRATADGERVAGVLDCAALTEESSVDKRAALLRGVLAAGPAVVLQFTHGLQAFRNPEPRLDGARAAGLYRVLGAEFPSVTSRTVDLDFGIEDLPRLAAAIIGELAVADRETEICHRDGVRYRPVLVPAPAGTGDPLAELAGGAVVITGGTGGIGLELAAHLAGLGVRELVLLGRTPLPPRAKWAALAVDETTEPELREKLRALTALLETGVGLQVRTHGLDSAATLKGLITRLRRKAGTITGFFHCAGTIAEAGSFLRQPEGLFADLAAAKCTGLDTVWAAFGAEKPRLTVLCSSISAAVPRLGVSHTAYAAANAYLDFFAAAHDGRDGRIVRSLQWPLWTATGMGRHLRSGSAALGIPDLRADEALGLLADAVATDAPVVLPCHATTADFGDLLRVSRPEPKAPAKVAELVARVLKTDLAELPTDATFTELGVDSLLLAELVRVLEDELGRPVDPSLVQEHPTIDELTEALGGERPAPVVPASAPTVAADDEIAVIGMACRFPGAPDPAAFWQNLLDGRDSITEVPADRWDVAALYSPDGRPGTSISKWGGFLDDAAEFDPDFFGFDERTAGYLDPLVRKALEVSAECFRDAGYADEEVKGRRVGVFLGSRTANYREHLRPLPREAIVGLNQNFVGAHVSHFFDLTGPNLVVDTACSSSLVSVHLAVQSLRSGESELALAGGVDLLLDEDPYLLLSEGKALSPTGRCRTFDSAADGFVPGEGCGVVLLKPLAAARRDGDRVLAVLSASAVNNDGRTMGYTTPSGRAQRALIQSALDSAGVDPRAIGYVETHGTGTMIGDPIELQALTAAYREHTAEAGYCAVGSVKSNIGHTLSAAGIAGLLKVVQVLRHQVVPPTLHCANPNPRFGFADSPFRPVTRLTPAEIEYAALSSFGFGGTNAHAILRRADTPAGPERAPLPAPVYRRRRFWFGRPGRPDQPAPVRRRSARLELSFSSRV</sequence>
<dbReference type="PANTHER" id="PTHR43775:SF37">
    <property type="entry name" value="SI:DKEY-61P9.11"/>
    <property type="match status" value="1"/>
</dbReference>
<dbReference type="InterPro" id="IPR020806">
    <property type="entry name" value="PKS_PP-bd"/>
</dbReference>
<dbReference type="SMART" id="SM00823">
    <property type="entry name" value="PKS_PP"/>
    <property type="match status" value="2"/>
</dbReference>
<dbReference type="Pfam" id="PF00550">
    <property type="entry name" value="PP-binding"/>
    <property type="match status" value="2"/>
</dbReference>
<evidence type="ECO:0000256" key="7">
    <source>
        <dbReference type="ARBA" id="ARBA00022737"/>
    </source>
</evidence>
<keyword evidence="11" id="KW-1185">Reference proteome</keyword>
<dbReference type="Pfam" id="PF00109">
    <property type="entry name" value="ketoacyl-synt"/>
    <property type="match status" value="2"/>
</dbReference>
<dbReference type="PANTHER" id="PTHR43775">
    <property type="entry name" value="FATTY ACID SYNTHASE"/>
    <property type="match status" value="1"/>
</dbReference>
<keyword evidence="4" id="KW-0963">Cytoplasm</keyword>
<dbReference type="RefSeq" id="WP_209663995.1">
    <property type="nucleotide sequence ID" value="NZ_JAGGMS010000001.1"/>
</dbReference>
<comment type="subcellular location">
    <subcellularLocation>
        <location evidence="1">Cytoplasm</location>
    </subcellularLocation>
</comment>
<dbReference type="InterPro" id="IPR057326">
    <property type="entry name" value="KR_dom"/>
</dbReference>
<dbReference type="Gene3D" id="1.10.1240.100">
    <property type="match status" value="1"/>
</dbReference>
<dbReference type="SMART" id="SM01294">
    <property type="entry name" value="PKS_PP_betabranch"/>
    <property type="match status" value="1"/>
</dbReference>
<dbReference type="Gene3D" id="1.10.1200.10">
    <property type="entry name" value="ACP-like"/>
    <property type="match status" value="2"/>
</dbReference>
<organism evidence="10 11">
    <name type="scientific">Amycolatopsis magusensis</name>
    <dbReference type="NCBI Taxonomy" id="882444"/>
    <lineage>
        <taxon>Bacteria</taxon>
        <taxon>Bacillati</taxon>
        <taxon>Actinomycetota</taxon>
        <taxon>Actinomycetes</taxon>
        <taxon>Pseudonocardiales</taxon>
        <taxon>Pseudonocardiaceae</taxon>
        <taxon>Amycolatopsis</taxon>
    </lineage>
</organism>
<dbReference type="InterPro" id="IPR054514">
    <property type="entry name" value="RhiE-like_linker"/>
</dbReference>
<evidence type="ECO:0000256" key="5">
    <source>
        <dbReference type="ARBA" id="ARBA00022553"/>
    </source>
</evidence>
<dbReference type="InterPro" id="IPR013968">
    <property type="entry name" value="PKS_KR"/>
</dbReference>
<dbReference type="EMBL" id="JAGGMS010000001">
    <property type="protein sequence ID" value="MBP2180423.1"/>
    <property type="molecule type" value="Genomic_DNA"/>
</dbReference>
<dbReference type="InterPro" id="IPR032821">
    <property type="entry name" value="PKS_assoc"/>
</dbReference>
<dbReference type="Pfam" id="PF02801">
    <property type="entry name" value="Ketoacyl-synt_C"/>
    <property type="match status" value="2"/>
</dbReference>
<dbReference type="Gene3D" id="3.40.47.10">
    <property type="match status" value="2"/>
</dbReference>
<protein>
    <submittedName>
        <fullName evidence="10">Biosynthetic protein (TIGR04098 family)</fullName>
    </submittedName>
</protein>
<dbReference type="InterPro" id="IPR036736">
    <property type="entry name" value="ACP-like_sf"/>
</dbReference>
<dbReference type="Proteomes" id="UP000741013">
    <property type="component" value="Unassembled WGS sequence"/>
</dbReference>
<evidence type="ECO:0000259" key="8">
    <source>
        <dbReference type="PROSITE" id="PS50075"/>
    </source>
</evidence>
<dbReference type="Pfam" id="PF22336">
    <property type="entry name" value="RhiE-like_linker"/>
    <property type="match status" value="1"/>
</dbReference>
<evidence type="ECO:0000256" key="2">
    <source>
        <dbReference type="ARBA" id="ARBA00004792"/>
    </source>
</evidence>
<dbReference type="SMART" id="SM00825">
    <property type="entry name" value="PKS_KS"/>
    <property type="match status" value="2"/>
</dbReference>
<dbReference type="SUPFAM" id="SSF51735">
    <property type="entry name" value="NAD(P)-binding Rossmann-fold domains"/>
    <property type="match status" value="2"/>
</dbReference>
<dbReference type="InterPro" id="IPR016039">
    <property type="entry name" value="Thiolase-like"/>
</dbReference>
<dbReference type="Pfam" id="PF08659">
    <property type="entry name" value="KR"/>
    <property type="match status" value="1"/>
</dbReference>
<keyword evidence="6" id="KW-0808">Transferase</keyword>
<dbReference type="SUPFAM" id="SSF53901">
    <property type="entry name" value="Thiolase-like"/>
    <property type="match status" value="2"/>
</dbReference>
<evidence type="ECO:0000313" key="11">
    <source>
        <dbReference type="Proteomes" id="UP000741013"/>
    </source>
</evidence>
<evidence type="ECO:0000256" key="1">
    <source>
        <dbReference type="ARBA" id="ARBA00004496"/>
    </source>
</evidence>
<comment type="caution">
    <text evidence="10">The sequence shown here is derived from an EMBL/GenBank/DDBJ whole genome shotgun (WGS) entry which is preliminary data.</text>
</comment>
<proteinExistence type="predicted"/>
<keyword evidence="3" id="KW-0596">Phosphopantetheine</keyword>
<dbReference type="PROSITE" id="PS50075">
    <property type="entry name" value="CARRIER"/>
    <property type="match status" value="2"/>
</dbReference>
<feature type="domain" description="Ketosynthase family 3 (KS3)" evidence="9">
    <location>
        <begin position="378"/>
        <end position="795"/>
    </location>
</feature>
<dbReference type="PROSITE" id="PS52004">
    <property type="entry name" value="KS3_2"/>
    <property type="match status" value="2"/>
</dbReference>
<feature type="domain" description="Ketosynthase family 3 (KS3)" evidence="9">
    <location>
        <begin position="1466"/>
        <end position="1881"/>
    </location>
</feature>
<name>A0ABS4PLW8_9PSEU</name>
<feature type="domain" description="Carrier" evidence="8">
    <location>
        <begin position="287"/>
        <end position="361"/>
    </location>
</feature>
<dbReference type="InterPro" id="IPR024091">
    <property type="entry name" value="LnmK-like_bifun_acyl/decarbox"/>
</dbReference>
<dbReference type="Pfam" id="PF16197">
    <property type="entry name" value="KAsynt_C_assoc"/>
    <property type="match status" value="1"/>
</dbReference>
<gene>
    <name evidence="10" type="ORF">JOM49_001949</name>
</gene>
<evidence type="ECO:0000256" key="6">
    <source>
        <dbReference type="ARBA" id="ARBA00022679"/>
    </source>
</evidence>
<feature type="domain" description="Carrier" evidence="8">
    <location>
        <begin position="1377"/>
        <end position="1451"/>
    </location>
</feature>
<dbReference type="InterPro" id="IPR009081">
    <property type="entry name" value="PP-bd_ACP"/>
</dbReference>
<dbReference type="PROSITE" id="PS00606">
    <property type="entry name" value="KS3_1"/>
    <property type="match status" value="1"/>
</dbReference>
<dbReference type="SUPFAM" id="SSF47336">
    <property type="entry name" value="ACP-like"/>
    <property type="match status" value="2"/>
</dbReference>
<dbReference type="InterPro" id="IPR014030">
    <property type="entry name" value="Ketoacyl_synth_N"/>
</dbReference>
<dbReference type="InterPro" id="IPR014031">
    <property type="entry name" value="Ketoacyl_synth_C"/>
</dbReference>
<dbReference type="SMART" id="SM00822">
    <property type="entry name" value="PKS_KR"/>
    <property type="match status" value="1"/>
</dbReference>
<evidence type="ECO:0000256" key="3">
    <source>
        <dbReference type="ARBA" id="ARBA00022450"/>
    </source>
</evidence>
<dbReference type="Gene3D" id="3.10.129.10">
    <property type="entry name" value="Hotdog Thioesterase"/>
    <property type="match status" value="1"/>
</dbReference>
<dbReference type="InterPro" id="IPR018201">
    <property type="entry name" value="Ketoacyl_synth_AS"/>
</dbReference>
<dbReference type="CDD" id="cd00833">
    <property type="entry name" value="PKS"/>
    <property type="match status" value="2"/>
</dbReference>
<dbReference type="InterPro" id="IPR050091">
    <property type="entry name" value="PKS_NRPS_Biosynth_Enz"/>
</dbReference>
<evidence type="ECO:0000259" key="9">
    <source>
        <dbReference type="PROSITE" id="PS52004"/>
    </source>
</evidence>
<keyword evidence="5" id="KW-0597">Phosphoprotein</keyword>
<keyword evidence="7" id="KW-0677">Repeat</keyword>
<dbReference type="InterPro" id="IPR020841">
    <property type="entry name" value="PKS_Beta-ketoAc_synthase_dom"/>
</dbReference>
<accession>A0ABS4PLW8</accession>
<dbReference type="InterPro" id="IPR036291">
    <property type="entry name" value="NAD(P)-bd_dom_sf"/>
</dbReference>
<reference evidence="10 11" key="1">
    <citation type="submission" date="2021-03" db="EMBL/GenBank/DDBJ databases">
        <title>Sequencing the genomes of 1000 actinobacteria strains.</title>
        <authorList>
            <person name="Klenk H.-P."/>
        </authorList>
    </citation>
    <scope>NUCLEOTIDE SEQUENCE [LARGE SCALE GENOMIC DNA]</scope>
    <source>
        <strain evidence="10 11">DSM 45510</strain>
    </source>
</reference>